<dbReference type="EMBL" id="HE573020">
    <property type="protein sequence ID" value="CCC47651.1"/>
    <property type="molecule type" value="Genomic_DNA"/>
</dbReference>
<dbReference type="SUPFAM" id="SSF48371">
    <property type="entry name" value="ARM repeat"/>
    <property type="match status" value="1"/>
</dbReference>
<dbReference type="InterPro" id="IPR016024">
    <property type="entry name" value="ARM-type_fold"/>
</dbReference>
<reference evidence="1" key="1">
    <citation type="journal article" date="2012" name="Proc. Natl. Acad. Sci. U.S.A.">
        <title>Antigenic diversity is generated by distinct evolutionary mechanisms in African trypanosome species.</title>
        <authorList>
            <person name="Jackson A.P."/>
            <person name="Berry A."/>
            <person name="Aslett M."/>
            <person name="Allison H.C."/>
            <person name="Burton P."/>
            <person name="Vavrova-Anderson J."/>
            <person name="Brown R."/>
            <person name="Browne H."/>
            <person name="Corton N."/>
            <person name="Hauser H."/>
            <person name="Gamble J."/>
            <person name="Gilderthorp R."/>
            <person name="Marcello L."/>
            <person name="McQuillan J."/>
            <person name="Otto T.D."/>
            <person name="Quail M.A."/>
            <person name="Sanders M.J."/>
            <person name="van Tonder A."/>
            <person name="Ginger M.L."/>
            <person name="Field M.C."/>
            <person name="Barry J.D."/>
            <person name="Hertz-Fowler C."/>
            <person name="Berriman M."/>
        </authorList>
    </citation>
    <scope>NUCLEOTIDE SEQUENCE</scope>
    <source>
        <strain evidence="1">Y486</strain>
    </source>
</reference>
<dbReference type="GO" id="GO:0005783">
    <property type="term" value="C:endoplasmic reticulum"/>
    <property type="evidence" value="ECO:0007669"/>
    <property type="project" value="TreeGrafter"/>
</dbReference>
<dbReference type="Gene3D" id="1.25.10.10">
    <property type="entry name" value="Leucine-rich Repeat Variant"/>
    <property type="match status" value="1"/>
</dbReference>
<dbReference type="VEuPathDB" id="TriTrypDB:TvY486_0403170"/>
<sequence>MSNDPCLNTALLNFCTSLSNGPRGENGTDSALQKRSPEELQWLKEALASIEQPERKIKRILEMIARENAQESECVAGLEELSDMVEDINWAAEFVLGGGHKIILDLLRKQALSAESGRVRMQAAMVVAHASQLNENVQHCFEKERWQEVLLPLLRGEEDPAVIAALLHSCSCLCRDYIPNAKLFACSGGIEIINGFLGRNRIALLDDNKIVKRALFFLAYLTDVIDVDVRSVVRHAALFVESDDDDVELAAARALTSAAKKSLSIVRAVLKEEVPNCLTNWRNKQLDQDDCRQQLVLMLEREGHCG</sequence>
<dbReference type="GO" id="GO:0000774">
    <property type="term" value="F:adenyl-nucleotide exchange factor activity"/>
    <property type="evidence" value="ECO:0007669"/>
    <property type="project" value="TreeGrafter"/>
</dbReference>
<dbReference type="AlphaFoldDB" id="G0TUL6"/>
<dbReference type="OMA" id="EFALMQG"/>
<accession>G0TUL6</accession>
<evidence type="ECO:0008006" key="2">
    <source>
        <dbReference type="Google" id="ProtNLM"/>
    </source>
</evidence>
<organism evidence="1">
    <name type="scientific">Trypanosoma vivax (strain Y486)</name>
    <dbReference type="NCBI Taxonomy" id="1055687"/>
    <lineage>
        <taxon>Eukaryota</taxon>
        <taxon>Discoba</taxon>
        <taxon>Euglenozoa</taxon>
        <taxon>Kinetoplastea</taxon>
        <taxon>Metakinetoplastina</taxon>
        <taxon>Trypanosomatida</taxon>
        <taxon>Trypanosomatidae</taxon>
        <taxon>Trypanosoma</taxon>
        <taxon>Duttonella</taxon>
    </lineage>
</organism>
<dbReference type="InterPro" id="IPR011989">
    <property type="entry name" value="ARM-like"/>
</dbReference>
<evidence type="ECO:0000313" key="1">
    <source>
        <dbReference type="EMBL" id="CCC47651.1"/>
    </source>
</evidence>
<proteinExistence type="predicted"/>
<dbReference type="PANTHER" id="PTHR19316:SF18">
    <property type="entry name" value="HSP70-BINDING PROTEIN 1"/>
    <property type="match status" value="1"/>
</dbReference>
<dbReference type="PANTHER" id="PTHR19316">
    <property type="entry name" value="PROTEIN FOLDING REGULATOR"/>
    <property type="match status" value="1"/>
</dbReference>
<name>G0TUL6_TRYVY</name>
<gene>
    <name evidence="1" type="ORF">TVY486_0403170</name>
</gene>
<protein>
    <recommendedName>
        <fullName evidence="2">Nucleotide exchange factor Fes1 domain-containing protein</fullName>
    </recommendedName>
</protein>
<dbReference type="InterPro" id="IPR050693">
    <property type="entry name" value="Hsp70_NEF-Inhibitors"/>
</dbReference>